<evidence type="ECO:0008006" key="3">
    <source>
        <dbReference type="Google" id="ProtNLM"/>
    </source>
</evidence>
<dbReference type="OrthoDB" id="9793552at2"/>
<evidence type="ECO:0000313" key="1">
    <source>
        <dbReference type="EMBL" id="TWI57880.1"/>
    </source>
</evidence>
<proteinExistence type="predicted"/>
<dbReference type="InterPro" id="IPR019587">
    <property type="entry name" value="Polyketide_cyclase/dehydratase"/>
</dbReference>
<dbReference type="Gene3D" id="3.30.530.20">
    <property type="match status" value="1"/>
</dbReference>
<dbReference type="Pfam" id="PF10604">
    <property type="entry name" value="Polyketide_cyc2"/>
    <property type="match status" value="1"/>
</dbReference>
<sequence length="145" mass="16436">MNVLVFRYTTVVKAPIEEVWRFFSTAENLATITAFPNVNILSNPETKTGNEIEMKLSVAGVGVKWISLIEEVEPPFRFVDTGLKLPFPFTEWRHEHAFAENGAETIMTDTIMFRASMPSFITKALLENMFKGREKAIAAQFTNSK</sequence>
<gene>
    <name evidence="1" type="ORF">IQ10_01209</name>
</gene>
<protein>
    <recommendedName>
        <fullName evidence="3">Ligand-binding SRPBCC domain-containing protein</fullName>
    </recommendedName>
</protein>
<reference evidence="1 2" key="1">
    <citation type="journal article" date="2015" name="Stand. Genomic Sci.">
        <title>Genomic Encyclopedia of Bacterial and Archaeal Type Strains, Phase III: the genomes of soil and plant-associated and newly described type strains.</title>
        <authorList>
            <person name="Whitman W.B."/>
            <person name="Woyke T."/>
            <person name="Klenk H.P."/>
            <person name="Zhou Y."/>
            <person name="Lilburn T.G."/>
            <person name="Beck B.J."/>
            <person name="De Vos P."/>
            <person name="Vandamme P."/>
            <person name="Eisen J.A."/>
            <person name="Garrity G."/>
            <person name="Hugenholtz P."/>
            <person name="Kyrpides N.C."/>
        </authorList>
    </citation>
    <scope>NUCLEOTIDE SEQUENCE [LARGE SCALE GENOMIC DNA]</scope>
    <source>
        <strain evidence="1 2">CGMCC 1.10116</strain>
    </source>
</reference>
<dbReference type="AlphaFoldDB" id="A0A562QNV7"/>
<dbReference type="RefSeq" id="WP_144449569.1">
    <property type="nucleotide sequence ID" value="NZ_VLKZ01000003.1"/>
</dbReference>
<accession>A0A562QNV7</accession>
<dbReference type="Proteomes" id="UP000315711">
    <property type="component" value="Unassembled WGS sequence"/>
</dbReference>
<comment type="caution">
    <text evidence="1">The sequence shown here is derived from an EMBL/GenBank/DDBJ whole genome shotgun (WGS) entry which is preliminary data.</text>
</comment>
<dbReference type="EMBL" id="VLKZ01000003">
    <property type="protein sequence ID" value="TWI57880.1"/>
    <property type="molecule type" value="Genomic_DNA"/>
</dbReference>
<organism evidence="1 2">
    <name type="scientific">Halalkalibacter nanhaiisediminis</name>
    <dbReference type="NCBI Taxonomy" id="688079"/>
    <lineage>
        <taxon>Bacteria</taxon>
        <taxon>Bacillati</taxon>
        <taxon>Bacillota</taxon>
        <taxon>Bacilli</taxon>
        <taxon>Bacillales</taxon>
        <taxon>Bacillaceae</taxon>
        <taxon>Halalkalibacter</taxon>
    </lineage>
</organism>
<evidence type="ECO:0000313" key="2">
    <source>
        <dbReference type="Proteomes" id="UP000315711"/>
    </source>
</evidence>
<keyword evidence="2" id="KW-1185">Reference proteome</keyword>
<name>A0A562QNV7_9BACI</name>
<dbReference type="SUPFAM" id="SSF55961">
    <property type="entry name" value="Bet v1-like"/>
    <property type="match status" value="1"/>
</dbReference>
<dbReference type="CDD" id="cd07820">
    <property type="entry name" value="SRPBCC_3"/>
    <property type="match status" value="1"/>
</dbReference>
<dbReference type="InterPro" id="IPR023393">
    <property type="entry name" value="START-like_dom_sf"/>
</dbReference>